<dbReference type="Proteomes" id="UP000828390">
    <property type="component" value="Unassembled WGS sequence"/>
</dbReference>
<gene>
    <name evidence="1" type="ORF">DPMN_054618</name>
</gene>
<proteinExistence type="predicted"/>
<evidence type="ECO:0000313" key="2">
    <source>
        <dbReference type="Proteomes" id="UP000828390"/>
    </source>
</evidence>
<dbReference type="AlphaFoldDB" id="A0A9D4CNG0"/>
<organism evidence="1 2">
    <name type="scientific">Dreissena polymorpha</name>
    <name type="common">Zebra mussel</name>
    <name type="synonym">Mytilus polymorpha</name>
    <dbReference type="NCBI Taxonomy" id="45954"/>
    <lineage>
        <taxon>Eukaryota</taxon>
        <taxon>Metazoa</taxon>
        <taxon>Spiralia</taxon>
        <taxon>Lophotrochozoa</taxon>
        <taxon>Mollusca</taxon>
        <taxon>Bivalvia</taxon>
        <taxon>Autobranchia</taxon>
        <taxon>Heteroconchia</taxon>
        <taxon>Euheterodonta</taxon>
        <taxon>Imparidentia</taxon>
        <taxon>Neoheterodontei</taxon>
        <taxon>Myida</taxon>
        <taxon>Dreissenoidea</taxon>
        <taxon>Dreissenidae</taxon>
        <taxon>Dreissena</taxon>
    </lineage>
</organism>
<reference evidence="1" key="2">
    <citation type="submission" date="2020-11" db="EMBL/GenBank/DDBJ databases">
        <authorList>
            <person name="McCartney M.A."/>
            <person name="Auch B."/>
            <person name="Kono T."/>
            <person name="Mallez S."/>
            <person name="Becker A."/>
            <person name="Gohl D.M."/>
            <person name="Silverstein K.A.T."/>
            <person name="Koren S."/>
            <person name="Bechman K.B."/>
            <person name="Herman A."/>
            <person name="Abrahante J.E."/>
            <person name="Garbe J."/>
        </authorList>
    </citation>
    <scope>NUCLEOTIDE SEQUENCE</scope>
    <source>
        <strain evidence="1">Duluth1</strain>
        <tissue evidence="1">Whole animal</tissue>
    </source>
</reference>
<evidence type="ECO:0000313" key="1">
    <source>
        <dbReference type="EMBL" id="KAH3728659.1"/>
    </source>
</evidence>
<reference evidence="1" key="1">
    <citation type="journal article" date="2019" name="bioRxiv">
        <title>The Genome of the Zebra Mussel, Dreissena polymorpha: A Resource for Invasive Species Research.</title>
        <authorList>
            <person name="McCartney M.A."/>
            <person name="Auch B."/>
            <person name="Kono T."/>
            <person name="Mallez S."/>
            <person name="Zhang Y."/>
            <person name="Obille A."/>
            <person name="Becker A."/>
            <person name="Abrahante J.E."/>
            <person name="Garbe J."/>
            <person name="Badalamenti J.P."/>
            <person name="Herman A."/>
            <person name="Mangelson H."/>
            <person name="Liachko I."/>
            <person name="Sullivan S."/>
            <person name="Sone E.D."/>
            <person name="Koren S."/>
            <person name="Silverstein K.A.T."/>
            <person name="Beckman K.B."/>
            <person name="Gohl D.M."/>
        </authorList>
    </citation>
    <scope>NUCLEOTIDE SEQUENCE</scope>
    <source>
        <strain evidence="1">Duluth1</strain>
        <tissue evidence="1">Whole animal</tissue>
    </source>
</reference>
<name>A0A9D4CNG0_DREPO</name>
<keyword evidence="2" id="KW-1185">Reference proteome</keyword>
<sequence length="71" mass="7862">MLGIRSLLRLSEEKAGGQIKGVDIPSQVPMDELLLAAHNKPDWIWISVSLSHIPPTARPVSAKNLSRFFMP</sequence>
<comment type="caution">
    <text evidence="1">The sequence shown here is derived from an EMBL/GenBank/DDBJ whole genome shotgun (WGS) entry which is preliminary data.</text>
</comment>
<protein>
    <submittedName>
        <fullName evidence="1">Uncharacterized protein</fullName>
    </submittedName>
</protein>
<accession>A0A9D4CNG0</accession>
<dbReference type="EMBL" id="JAIWYP010000012">
    <property type="protein sequence ID" value="KAH3728659.1"/>
    <property type="molecule type" value="Genomic_DNA"/>
</dbReference>